<accession>A0A5C7DQ24</accession>
<proteinExistence type="predicted"/>
<name>A0A5C7DQ24_9BACT</name>
<evidence type="ECO:0000313" key="1">
    <source>
        <dbReference type="EMBL" id="TXE87585.1"/>
    </source>
</evidence>
<comment type="caution">
    <text evidence="1">The sequence shown here is derived from an EMBL/GenBank/DDBJ whole genome shotgun (WGS) entry which is preliminary data.</text>
</comment>
<dbReference type="Proteomes" id="UP000321629">
    <property type="component" value="Unassembled WGS sequence"/>
</dbReference>
<reference evidence="1 2" key="1">
    <citation type="submission" date="2019-07" db="EMBL/GenBank/DDBJ databases">
        <title>Rapid identification of Enteric Bacteria from Whole Genome Sequences (WGS) using Average Nucleotide Identity (ANI).</title>
        <authorList>
            <person name="Lane C."/>
        </authorList>
    </citation>
    <scope>NUCLEOTIDE SEQUENCE [LARGE SCALE GENOMIC DNA]</scope>
    <source>
        <strain evidence="1 2">2016D-0084</strain>
    </source>
</reference>
<evidence type="ECO:0000313" key="2">
    <source>
        <dbReference type="Proteomes" id="UP000321629"/>
    </source>
</evidence>
<protein>
    <submittedName>
        <fullName evidence="1">Uncharacterized protein</fullName>
    </submittedName>
</protein>
<sequence>MEIIFFKSSLNIEFEEVSMRYDEFLQEYLTSNNFVNLNKWKKLASRIELSEGEQLIFDLLLDLKQEFFLLKNAINQTKLYVNLNNQEELEGVNFSHLKFKNECLKNNQEYYGRIELNGQKICFFFKTLNQNEAKITQMKNEDENIYNNFVADMQRAMIKILKEKSE</sequence>
<dbReference type="EMBL" id="VOWJ01000028">
    <property type="protein sequence ID" value="TXE87585.1"/>
    <property type="molecule type" value="Genomic_DNA"/>
</dbReference>
<organism evidence="1 2">
    <name type="scientific">Campylobacter volucris</name>
    <dbReference type="NCBI Taxonomy" id="1031542"/>
    <lineage>
        <taxon>Bacteria</taxon>
        <taxon>Pseudomonadati</taxon>
        <taxon>Campylobacterota</taxon>
        <taxon>Epsilonproteobacteria</taxon>
        <taxon>Campylobacterales</taxon>
        <taxon>Campylobacteraceae</taxon>
        <taxon>Campylobacter</taxon>
    </lineage>
</organism>
<dbReference type="AlphaFoldDB" id="A0A5C7DQ24"/>
<dbReference type="RefSeq" id="WP_147555682.1">
    <property type="nucleotide sequence ID" value="NZ_VOWJ01000028.1"/>
</dbReference>
<gene>
    <name evidence="1" type="ORF">FPD38_05210</name>
</gene>